<keyword evidence="3" id="KW-1185">Reference proteome</keyword>
<proteinExistence type="predicted"/>
<dbReference type="AlphaFoldDB" id="A0A7X1M8G7"/>
<feature type="region of interest" description="Disordered" evidence="1">
    <location>
        <begin position="64"/>
        <end position="104"/>
    </location>
</feature>
<gene>
    <name evidence="2" type="ORF">H4N64_11365</name>
</gene>
<reference evidence="2 3" key="1">
    <citation type="submission" date="2020-08" db="EMBL/GenBank/DDBJ databases">
        <title>Streptomyces sp. PSKA01 genome sequencing and assembly.</title>
        <authorList>
            <person name="Mandal S."/>
            <person name="Maiti P.K."/>
            <person name="Das P."/>
        </authorList>
    </citation>
    <scope>NUCLEOTIDE SEQUENCE [LARGE SCALE GENOMIC DNA]</scope>
    <source>
        <strain evidence="2 3">PSKA01</strain>
    </source>
</reference>
<dbReference type="RefSeq" id="WP_186282100.1">
    <property type="nucleotide sequence ID" value="NZ_JACMSF010000009.1"/>
</dbReference>
<evidence type="ECO:0000313" key="3">
    <source>
        <dbReference type="Proteomes" id="UP000584670"/>
    </source>
</evidence>
<comment type="caution">
    <text evidence="2">The sequence shown here is derived from an EMBL/GenBank/DDBJ whole genome shotgun (WGS) entry which is preliminary data.</text>
</comment>
<protein>
    <submittedName>
        <fullName evidence="2">Uncharacterized protein</fullName>
    </submittedName>
</protein>
<evidence type="ECO:0000256" key="1">
    <source>
        <dbReference type="SAM" id="MobiDB-lite"/>
    </source>
</evidence>
<feature type="compositionally biased region" description="Polar residues" evidence="1">
    <location>
        <begin position="95"/>
        <end position="104"/>
    </location>
</feature>
<dbReference type="EMBL" id="JACMSF010000009">
    <property type="protein sequence ID" value="MBC2902199.1"/>
    <property type="molecule type" value="Genomic_DNA"/>
</dbReference>
<dbReference type="Proteomes" id="UP000584670">
    <property type="component" value="Unassembled WGS sequence"/>
</dbReference>
<name>A0A7X1M8G7_9ACTN</name>
<sequence>MTHTTGTVRQDAADLAESLLTHDDAVLDRPCTILTHEEASGLVERREALRPVYEAIMARIGQPTLLGGTTHGPSVRWSNHERTLEVSRIPRQARAPNTSSWPTR</sequence>
<organism evidence="2 3">
    <name type="scientific">Streptomyces cupreus</name>
    <dbReference type="NCBI Taxonomy" id="2759956"/>
    <lineage>
        <taxon>Bacteria</taxon>
        <taxon>Bacillati</taxon>
        <taxon>Actinomycetota</taxon>
        <taxon>Actinomycetes</taxon>
        <taxon>Kitasatosporales</taxon>
        <taxon>Streptomycetaceae</taxon>
        <taxon>Streptomyces</taxon>
    </lineage>
</organism>
<evidence type="ECO:0000313" key="2">
    <source>
        <dbReference type="EMBL" id="MBC2902199.1"/>
    </source>
</evidence>
<accession>A0A7X1M8G7</accession>